<keyword evidence="3" id="KW-1185">Reference proteome</keyword>
<accession>A0ABS3VMK9</accession>
<dbReference type="Proteomes" id="UP000823521">
    <property type="component" value="Unassembled WGS sequence"/>
</dbReference>
<proteinExistence type="predicted"/>
<dbReference type="Gene3D" id="2.120.10.70">
    <property type="entry name" value="Fucose-specific lectin"/>
    <property type="match status" value="1"/>
</dbReference>
<dbReference type="SUPFAM" id="SSF89372">
    <property type="entry name" value="Fucose-specific lectin"/>
    <property type="match status" value="2"/>
</dbReference>
<dbReference type="RefSeq" id="WP_208811840.1">
    <property type="nucleotide sequence ID" value="NZ_WVUH01000032.1"/>
</dbReference>
<organism evidence="2 3">
    <name type="scientific">Micromonospora echinofusca</name>
    <dbReference type="NCBI Taxonomy" id="47858"/>
    <lineage>
        <taxon>Bacteria</taxon>
        <taxon>Bacillati</taxon>
        <taxon>Actinomycetota</taxon>
        <taxon>Actinomycetes</taxon>
        <taxon>Micromonosporales</taxon>
        <taxon>Micromonosporaceae</taxon>
        <taxon>Micromonospora</taxon>
    </lineage>
</organism>
<feature type="signal peptide" evidence="1">
    <location>
        <begin position="1"/>
        <end position="19"/>
    </location>
</feature>
<name>A0ABS3VMK9_MICEH</name>
<keyword evidence="1" id="KW-0732">Signal</keyword>
<evidence type="ECO:0000313" key="3">
    <source>
        <dbReference type="Proteomes" id="UP000823521"/>
    </source>
</evidence>
<sequence>MAVLGGALTLTLAVAPAGAAPAHDVQATASQLLGFTVGMDGRVYAASPTGLSPFTSYAIAPPGAGVSAVRQSDGNAAVFTIGTNGGLFTVLTSSATSGTRIVQVGPSGLASPGGRVNAVTGLDGSIHVAFPGRDGAVYAVSFSSTMSQTSSVQRASATGVAPSNAVVAAAWVSGVPGAVFVGSDGALHSVWRTGTGTWTTVPASAPGLASPGAGVAAIVKGGTAAYVSGLDGRLWQVGVTASGGVPDPWDPVAVTGTGVVPVGARLAATRFDNGPTNVLFAGADGAIRIVTNQTGSWVTSVASGAGVAQPGGPVAALAYGDYLYSDWCGNDLWWWFWWKRPLPPPPPPPWYGETDSFPTTIPVRSGYEVAVALYR</sequence>
<gene>
    <name evidence="2" type="ORF">GSF22_06475</name>
</gene>
<dbReference type="EMBL" id="WVUH01000032">
    <property type="protein sequence ID" value="MBO4205653.1"/>
    <property type="molecule type" value="Genomic_DNA"/>
</dbReference>
<protein>
    <submittedName>
        <fullName evidence="2">Uncharacterized protein</fullName>
    </submittedName>
</protein>
<feature type="chain" id="PRO_5047329697" evidence="1">
    <location>
        <begin position="20"/>
        <end position="375"/>
    </location>
</feature>
<evidence type="ECO:0000256" key="1">
    <source>
        <dbReference type="SAM" id="SignalP"/>
    </source>
</evidence>
<reference evidence="2 3" key="1">
    <citation type="submission" date="2019-12" db="EMBL/GenBank/DDBJ databases">
        <title>Whole genome sequencing of endophytic Actinobacterium Micromonospora sp. MPMI6T.</title>
        <authorList>
            <person name="Evv R."/>
            <person name="Podile A.R."/>
        </authorList>
    </citation>
    <scope>NUCLEOTIDE SEQUENCE [LARGE SCALE GENOMIC DNA]</scope>
    <source>
        <strain evidence="2 3">MPMI6</strain>
    </source>
</reference>
<comment type="caution">
    <text evidence="2">The sequence shown here is derived from an EMBL/GenBank/DDBJ whole genome shotgun (WGS) entry which is preliminary data.</text>
</comment>
<evidence type="ECO:0000313" key="2">
    <source>
        <dbReference type="EMBL" id="MBO4205653.1"/>
    </source>
</evidence>